<proteinExistence type="predicted"/>
<dbReference type="Pfam" id="PF00496">
    <property type="entry name" value="SBP_bac_5"/>
    <property type="match status" value="1"/>
</dbReference>
<name>A0ABY4C999_9BACT</name>
<dbReference type="Gene3D" id="3.90.76.10">
    <property type="entry name" value="Dipeptide-binding Protein, Domain 1"/>
    <property type="match status" value="1"/>
</dbReference>
<sequence>MKNPGLIKANIFRIPEKVELAAISTAGHYILAAHLVVTLTKLDSSGNVEPGLAIKWSHTEDYKQWHLWLKQESFSNGAAIKPSDVVASIQRQTELKTGVHFPFAEIEKVYVDGEDSVVFHLKNSRTGFLYDLSKPEFGVLHESDVISKKGESKFSVSSGPYFLDRKDNNTYFLKRNLFYKSNVENEHDLILEGSIDELSLKNLLNGSIDFLATQQNLSLEAHQQIESNDSLLAAKPQISFSYWLSINPNSDYFQNLQNRAKFQVITKSFTSAELNGHIWEKADQLYHPIGDGRPTIEDLKSIWFTILANASKSTGIEKRKLKIVPLKISNSLIVDFLKYLNGFYQVEIVSYETEEQLIEILQCNKFDIKISSNDFSSNDLSGSLITTFNTSRPYIFLDSKSRINDLMHEAASSTDTKLKSNIFKTIGINLLEEGLIAPLAYQTVWFYHKKTLDISQWSKVFPEISFWKAIIND</sequence>
<dbReference type="InterPro" id="IPR000914">
    <property type="entry name" value="SBP_5_dom"/>
</dbReference>
<gene>
    <name evidence="2" type="ORF">MNR06_15215</name>
</gene>
<organism evidence="2 3">
    <name type="scientific">Bdellovibrio reynosensis</name>
    <dbReference type="NCBI Taxonomy" id="2835041"/>
    <lineage>
        <taxon>Bacteria</taxon>
        <taxon>Pseudomonadati</taxon>
        <taxon>Bdellovibrionota</taxon>
        <taxon>Bdellovibrionia</taxon>
        <taxon>Bdellovibrionales</taxon>
        <taxon>Pseudobdellovibrionaceae</taxon>
        <taxon>Bdellovibrio</taxon>
    </lineage>
</organism>
<reference evidence="2" key="1">
    <citation type="submission" date="2022-03" db="EMBL/GenBank/DDBJ databases">
        <title>Genome Identification and Characterization of new species Bdellovibrio reynosense LBG001 sp. nov. from a Mexico soil sample.</title>
        <authorList>
            <person name="Camilli A."/>
            <person name="Ajao Y."/>
            <person name="Guo X."/>
        </authorList>
    </citation>
    <scope>NUCLEOTIDE SEQUENCE</scope>
    <source>
        <strain evidence="2">LBG001</strain>
    </source>
</reference>
<evidence type="ECO:0000313" key="3">
    <source>
        <dbReference type="Proteomes" id="UP000830116"/>
    </source>
</evidence>
<dbReference type="SUPFAM" id="SSF53850">
    <property type="entry name" value="Periplasmic binding protein-like II"/>
    <property type="match status" value="1"/>
</dbReference>
<protein>
    <submittedName>
        <fullName evidence="2">ABC transporter substrate-binding protein</fullName>
    </submittedName>
</protein>
<evidence type="ECO:0000313" key="2">
    <source>
        <dbReference type="EMBL" id="UOF01049.1"/>
    </source>
</evidence>
<dbReference type="Gene3D" id="3.40.190.10">
    <property type="entry name" value="Periplasmic binding protein-like II"/>
    <property type="match status" value="1"/>
</dbReference>
<feature type="domain" description="Solute-binding protein family 5" evidence="1">
    <location>
        <begin position="48"/>
        <end position="259"/>
    </location>
</feature>
<dbReference type="Proteomes" id="UP000830116">
    <property type="component" value="Chromosome"/>
</dbReference>
<evidence type="ECO:0000259" key="1">
    <source>
        <dbReference type="Pfam" id="PF00496"/>
    </source>
</evidence>
<dbReference type="RefSeq" id="WP_243537296.1">
    <property type="nucleotide sequence ID" value="NZ_CP093442.1"/>
</dbReference>
<keyword evidence="3" id="KW-1185">Reference proteome</keyword>
<dbReference type="EMBL" id="CP093442">
    <property type="protein sequence ID" value="UOF01049.1"/>
    <property type="molecule type" value="Genomic_DNA"/>
</dbReference>
<dbReference type="Gene3D" id="3.10.105.10">
    <property type="entry name" value="Dipeptide-binding Protein, Domain 3"/>
    <property type="match status" value="1"/>
</dbReference>
<dbReference type="InterPro" id="IPR039424">
    <property type="entry name" value="SBP_5"/>
</dbReference>
<dbReference type="PANTHER" id="PTHR30290">
    <property type="entry name" value="PERIPLASMIC BINDING COMPONENT OF ABC TRANSPORTER"/>
    <property type="match status" value="1"/>
</dbReference>
<accession>A0ABY4C999</accession>